<evidence type="ECO:0000313" key="1">
    <source>
        <dbReference type="EMBL" id="KAK4014117.1"/>
    </source>
</evidence>
<protein>
    <submittedName>
        <fullName evidence="1">Uncharacterized protein</fullName>
    </submittedName>
</protein>
<comment type="caution">
    <text evidence="1">The sequence shown here is derived from an EMBL/GenBank/DDBJ whole genome shotgun (WGS) entry which is preliminary data.</text>
</comment>
<gene>
    <name evidence="1" type="ORF">OUZ56_026661</name>
</gene>
<keyword evidence="2" id="KW-1185">Reference proteome</keyword>
<proteinExistence type="predicted"/>
<dbReference type="EMBL" id="JAOYFB010000004">
    <property type="protein sequence ID" value="KAK4014117.1"/>
    <property type="molecule type" value="Genomic_DNA"/>
</dbReference>
<name>A0ABQ9ZMG7_9CRUS</name>
<reference evidence="1 2" key="1">
    <citation type="journal article" date="2023" name="Nucleic Acids Res.">
        <title>The hologenome of Daphnia magna reveals possible DNA methylation and microbiome-mediated evolution of the host genome.</title>
        <authorList>
            <person name="Chaturvedi A."/>
            <person name="Li X."/>
            <person name="Dhandapani V."/>
            <person name="Marshall H."/>
            <person name="Kissane S."/>
            <person name="Cuenca-Cambronero M."/>
            <person name="Asole G."/>
            <person name="Calvet F."/>
            <person name="Ruiz-Romero M."/>
            <person name="Marangio P."/>
            <person name="Guigo R."/>
            <person name="Rago D."/>
            <person name="Mirbahai L."/>
            <person name="Eastwood N."/>
            <person name="Colbourne J.K."/>
            <person name="Zhou J."/>
            <person name="Mallon E."/>
            <person name="Orsini L."/>
        </authorList>
    </citation>
    <scope>NUCLEOTIDE SEQUENCE [LARGE SCALE GENOMIC DNA]</scope>
    <source>
        <strain evidence="1">LRV0_1</strain>
    </source>
</reference>
<evidence type="ECO:0000313" key="2">
    <source>
        <dbReference type="Proteomes" id="UP001234178"/>
    </source>
</evidence>
<organism evidence="1 2">
    <name type="scientific">Daphnia magna</name>
    <dbReference type="NCBI Taxonomy" id="35525"/>
    <lineage>
        <taxon>Eukaryota</taxon>
        <taxon>Metazoa</taxon>
        <taxon>Ecdysozoa</taxon>
        <taxon>Arthropoda</taxon>
        <taxon>Crustacea</taxon>
        <taxon>Branchiopoda</taxon>
        <taxon>Diplostraca</taxon>
        <taxon>Cladocera</taxon>
        <taxon>Anomopoda</taxon>
        <taxon>Daphniidae</taxon>
        <taxon>Daphnia</taxon>
    </lineage>
</organism>
<sequence>MSACGSSLLMAKPYYGRWDGKPPSSGNGQIAVQRHLALVFTISHLLQIRLLWSCLLWIRIDDGIQNIDSAF</sequence>
<dbReference type="Proteomes" id="UP001234178">
    <property type="component" value="Unassembled WGS sequence"/>
</dbReference>
<accession>A0ABQ9ZMG7</accession>